<feature type="domain" description="Carboxymuconolactone decarboxylase-like" evidence="1">
    <location>
        <begin position="97"/>
        <end position="179"/>
    </location>
</feature>
<evidence type="ECO:0000259" key="1">
    <source>
        <dbReference type="Pfam" id="PF02627"/>
    </source>
</evidence>
<dbReference type="EMBL" id="VSSQ01000206">
    <property type="protein sequence ID" value="MPL85472.1"/>
    <property type="molecule type" value="Genomic_DNA"/>
</dbReference>
<sequence>MPCLTAHGPTTGNVALGPEPPVEHALMPRCSFPEAVGRGIVQQNPGRMSLMRTEADVRGDPTPVPLSQISILSRLVGIVRETESAMQPRMNYYKAAPEAMRAMIAAEETTKSLSLPEALRELVKMRVSQINGCAFCLNMHAPAARQAGVAQQKLDVLAAWRESPAFDDCERAALAWAEALTRIEQTGAPDADYQRLAASFDERERVELTFVITMINAWNRFAVGFRMIHSLPTDQDAAA</sequence>
<proteinExistence type="predicted"/>
<reference evidence="2" key="1">
    <citation type="submission" date="2019-08" db="EMBL/GenBank/DDBJ databases">
        <authorList>
            <person name="Kucharzyk K."/>
            <person name="Murdoch R.W."/>
            <person name="Higgins S."/>
            <person name="Loffler F."/>
        </authorList>
    </citation>
    <scope>NUCLEOTIDE SEQUENCE</scope>
</reference>
<gene>
    <name evidence="2" type="ORF">SDC9_31441</name>
</gene>
<organism evidence="2">
    <name type="scientific">bioreactor metagenome</name>
    <dbReference type="NCBI Taxonomy" id="1076179"/>
    <lineage>
        <taxon>unclassified sequences</taxon>
        <taxon>metagenomes</taxon>
        <taxon>ecological metagenomes</taxon>
    </lineage>
</organism>
<name>A0A644V3R7_9ZZZZ</name>
<dbReference type="Gene3D" id="1.20.1290.10">
    <property type="entry name" value="AhpD-like"/>
    <property type="match status" value="1"/>
</dbReference>
<evidence type="ECO:0000313" key="2">
    <source>
        <dbReference type="EMBL" id="MPL85472.1"/>
    </source>
</evidence>
<dbReference type="InterPro" id="IPR003779">
    <property type="entry name" value="CMD-like"/>
</dbReference>
<dbReference type="PANTHER" id="PTHR34846">
    <property type="entry name" value="4-CARBOXYMUCONOLACTONE DECARBOXYLASE FAMILY PROTEIN (AFU_ORTHOLOGUE AFUA_6G11590)"/>
    <property type="match status" value="1"/>
</dbReference>
<dbReference type="PANTHER" id="PTHR34846:SF10">
    <property type="entry name" value="CYTOPLASMIC PROTEIN"/>
    <property type="match status" value="1"/>
</dbReference>
<dbReference type="InterPro" id="IPR029032">
    <property type="entry name" value="AhpD-like"/>
</dbReference>
<accession>A0A644V3R7</accession>
<dbReference type="Pfam" id="PF02627">
    <property type="entry name" value="CMD"/>
    <property type="match status" value="1"/>
</dbReference>
<dbReference type="NCBIfam" id="TIGR00778">
    <property type="entry name" value="ahpD_dom"/>
    <property type="match status" value="1"/>
</dbReference>
<dbReference type="SUPFAM" id="SSF69118">
    <property type="entry name" value="AhpD-like"/>
    <property type="match status" value="1"/>
</dbReference>
<dbReference type="AlphaFoldDB" id="A0A644V3R7"/>
<protein>
    <recommendedName>
        <fullName evidence="1">Carboxymuconolactone decarboxylase-like domain-containing protein</fullName>
    </recommendedName>
</protein>
<comment type="caution">
    <text evidence="2">The sequence shown here is derived from an EMBL/GenBank/DDBJ whole genome shotgun (WGS) entry which is preliminary data.</text>
</comment>
<dbReference type="GO" id="GO:0051920">
    <property type="term" value="F:peroxiredoxin activity"/>
    <property type="evidence" value="ECO:0007669"/>
    <property type="project" value="InterPro"/>
</dbReference>
<dbReference type="InterPro" id="IPR004675">
    <property type="entry name" value="AhpD_core"/>
</dbReference>